<organism evidence="2 3">
    <name type="scientific">Thermonema lapsum</name>
    <dbReference type="NCBI Taxonomy" id="28195"/>
    <lineage>
        <taxon>Bacteria</taxon>
        <taxon>Pseudomonadati</taxon>
        <taxon>Bacteroidota</taxon>
        <taxon>Cytophagia</taxon>
        <taxon>Cytophagales</taxon>
        <taxon>Thermonemataceae</taxon>
        <taxon>Thermonema</taxon>
    </lineage>
</organism>
<dbReference type="Proteomes" id="UP000537126">
    <property type="component" value="Unassembled WGS sequence"/>
</dbReference>
<accession>A0A846MSS6</accession>
<keyword evidence="1" id="KW-0175">Coiled coil</keyword>
<dbReference type="AlphaFoldDB" id="A0A846MSS6"/>
<feature type="coiled-coil region" evidence="1">
    <location>
        <begin position="18"/>
        <end position="96"/>
    </location>
</feature>
<protein>
    <submittedName>
        <fullName evidence="2">Sugar-specific transcriptional regulator TrmB</fullName>
    </submittedName>
</protein>
<dbReference type="RefSeq" id="WP_166920694.1">
    <property type="nucleotide sequence ID" value="NZ_JAASRN010000005.1"/>
</dbReference>
<comment type="caution">
    <text evidence="2">The sequence shown here is derived from an EMBL/GenBank/DDBJ whole genome shotgun (WGS) entry which is preliminary data.</text>
</comment>
<name>A0A846MSS6_9BACT</name>
<evidence type="ECO:0000256" key="1">
    <source>
        <dbReference type="SAM" id="Coils"/>
    </source>
</evidence>
<gene>
    <name evidence="2" type="ORF">FHS56_002216</name>
</gene>
<dbReference type="EMBL" id="JAASRN010000005">
    <property type="protein sequence ID" value="NIK74684.1"/>
    <property type="molecule type" value="Genomic_DNA"/>
</dbReference>
<evidence type="ECO:0000313" key="2">
    <source>
        <dbReference type="EMBL" id="NIK74684.1"/>
    </source>
</evidence>
<reference evidence="2 3" key="1">
    <citation type="submission" date="2020-03" db="EMBL/GenBank/DDBJ databases">
        <title>Genomic Encyclopedia of Type Strains, Phase IV (KMG-IV): sequencing the most valuable type-strain genomes for metagenomic binning, comparative biology and taxonomic classification.</title>
        <authorList>
            <person name="Goeker M."/>
        </authorList>
    </citation>
    <scope>NUCLEOTIDE SEQUENCE [LARGE SCALE GENOMIC DNA]</scope>
    <source>
        <strain evidence="2 3">DSM 5718</strain>
    </source>
</reference>
<keyword evidence="3" id="KW-1185">Reference proteome</keyword>
<evidence type="ECO:0000313" key="3">
    <source>
        <dbReference type="Proteomes" id="UP000537126"/>
    </source>
</evidence>
<sequence>MKNYDKIIKRIEIFEEKVLQLVAAHEILLEENKQLKEENRKLKDLVKRLNTELINFQNQYKISKIVASIAPDAKDAEELKAKIDEYIAEIDKCIKLLS</sequence>
<proteinExistence type="predicted"/>